<feature type="domain" description="2EXR" evidence="1">
    <location>
        <begin position="14"/>
        <end position="98"/>
    </location>
</feature>
<organism evidence="2 3">
    <name type="scientific">Hyaloscypha variabilis (strain UAMH 11265 / GT02V1 / F)</name>
    <name type="common">Meliniomyces variabilis</name>
    <dbReference type="NCBI Taxonomy" id="1149755"/>
    <lineage>
        <taxon>Eukaryota</taxon>
        <taxon>Fungi</taxon>
        <taxon>Dikarya</taxon>
        <taxon>Ascomycota</taxon>
        <taxon>Pezizomycotina</taxon>
        <taxon>Leotiomycetes</taxon>
        <taxon>Helotiales</taxon>
        <taxon>Hyaloscyphaceae</taxon>
        <taxon>Hyaloscypha</taxon>
        <taxon>Hyaloscypha variabilis</taxon>
    </lineage>
</organism>
<dbReference type="Proteomes" id="UP000235786">
    <property type="component" value="Unassembled WGS sequence"/>
</dbReference>
<dbReference type="EMBL" id="KZ613940">
    <property type="protein sequence ID" value="PMD45685.1"/>
    <property type="molecule type" value="Genomic_DNA"/>
</dbReference>
<name>A0A2J6S4J5_HYAVF</name>
<dbReference type="AlphaFoldDB" id="A0A2J6S4J5"/>
<keyword evidence="3" id="KW-1185">Reference proteome</keyword>
<proteinExistence type="predicted"/>
<protein>
    <recommendedName>
        <fullName evidence="1">2EXR domain-containing protein</fullName>
    </recommendedName>
</protein>
<evidence type="ECO:0000313" key="3">
    <source>
        <dbReference type="Proteomes" id="UP000235786"/>
    </source>
</evidence>
<dbReference type="InterPro" id="IPR045518">
    <property type="entry name" value="2EXR"/>
</dbReference>
<evidence type="ECO:0000313" key="2">
    <source>
        <dbReference type="EMBL" id="PMD45685.1"/>
    </source>
</evidence>
<reference evidence="2 3" key="1">
    <citation type="submission" date="2016-04" db="EMBL/GenBank/DDBJ databases">
        <title>A degradative enzymes factory behind the ericoid mycorrhizal symbiosis.</title>
        <authorList>
            <consortium name="DOE Joint Genome Institute"/>
            <person name="Martino E."/>
            <person name="Morin E."/>
            <person name="Grelet G."/>
            <person name="Kuo A."/>
            <person name="Kohler A."/>
            <person name="Daghino S."/>
            <person name="Barry K."/>
            <person name="Choi C."/>
            <person name="Cichocki N."/>
            <person name="Clum A."/>
            <person name="Copeland A."/>
            <person name="Hainaut M."/>
            <person name="Haridas S."/>
            <person name="Labutti K."/>
            <person name="Lindquist E."/>
            <person name="Lipzen A."/>
            <person name="Khouja H.-R."/>
            <person name="Murat C."/>
            <person name="Ohm R."/>
            <person name="Olson A."/>
            <person name="Spatafora J."/>
            <person name="Veneault-Fourrey C."/>
            <person name="Henrissat B."/>
            <person name="Grigoriev I."/>
            <person name="Martin F."/>
            <person name="Perotto S."/>
        </authorList>
    </citation>
    <scope>NUCLEOTIDE SEQUENCE [LARGE SCALE GENOMIC DNA]</scope>
    <source>
        <strain evidence="2 3">F</strain>
    </source>
</reference>
<accession>A0A2J6S4J5</accession>
<dbReference type="OrthoDB" id="4737394at2759"/>
<evidence type="ECO:0000259" key="1">
    <source>
        <dbReference type="Pfam" id="PF20150"/>
    </source>
</evidence>
<dbReference type="PANTHER" id="PTHR35910">
    <property type="entry name" value="2EXR DOMAIN-CONTAINING PROTEIN"/>
    <property type="match status" value="1"/>
</dbReference>
<dbReference type="Pfam" id="PF20150">
    <property type="entry name" value="2EXR"/>
    <property type="match status" value="1"/>
</dbReference>
<sequence length="237" mass="27062">MANNPMAGSVSENFTKFPCLPAEIRHQIWRYLLPGPRVIHIMGPARPIGEPCFVDATENPLLLRVCQESRAITCERYQLSFESYLRYPIYFDFSSDILLMQNDQVLSMFFERSNRSISSEVTRIKAIAVGLRPLPQAAAMHVVSHFLFVVGLSYALAHAASRFGNLREITLLTNGGQTGPGLENSLSSVLFREKMEKAYKDERDPYAQNRREFLKDEDGSMPIIKFMTEVDFWNHFS</sequence>
<gene>
    <name evidence="2" type="ORF">L207DRAFT_508491</name>
</gene>
<dbReference type="PANTHER" id="PTHR35910:SF6">
    <property type="entry name" value="2EXR DOMAIN-CONTAINING PROTEIN"/>
    <property type="match status" value="1"/>
</dbReference>